<feature type="domain" description="RRM" evidence="5">
    <location>
        <begin position="23"/>
        <end position="98"/>
    </location>
</feature>
<evidence type="ECO:0000313" key="6">
    <source>
        <dbReference type="WBParaSite" id="MCU_008878-RB"/>
    </source>
</evidence>
<dbReference type="SUPFAM" id="SSF54928">
    <property type="entry name" value="RNA-binding domain, RBD"/>
    <property type="match status" value="1"/>
</dbReference>
<dbReference type="PANTHER" id="PTHR23236">
    <property type="entry name" value="EUKARYOTIC TRANSLATION INITIATION FACTOR 4B/4H"/>
    <property type="match status" value="1"/>
</dbReference>
<keyword evidence="1" id="KW-0677">Repeat</keyword>
<dbReference type="CDD" id="cd00590">
    <property type="entry name" value="RRM_SF"/>
    <property type="match status" value="1"/>
</dbReference>
<accession>A0A5K3FP81</accession>
<dbReference type="PANTHER" id="PTHR23236:SF119">
    <property type="entry name" value="NUCLEAR RNA-BINDING PROTEIN SART-3"/>
    <property type="match status" value="1"/>
</dbReference>
<evidence type="ECO:0000256" key="2">
    <source>
        <dbReference type="ARBA" id="ARBA00022884"/>
    </source>
</evidence>
<keyword evidence="2 3" id="KW-0694">RNA-binding</keyword>
<evidence type="ECO:0000256" key="3">
    <source>
        <dbReference type="PROSITE-ProRule" id="PRU00176"/>
    </source>
</evidence>
<dbReference type="Pfam" id="PF00076">
    <property type="entry name" value="RRM_1"/>
    <property type="match status" value="1"/>
</dbReference>
<organism evidence="6">
    <name type="scientific">Mesocestoides corti</name>
    <name type="common">Flatworm</name>
    <dbReference type="NCBI Taxonomy" id="53468"/>
    <lineage>
        <taxon>Eukaryota</taxon>
        <taxon>Metazoa</taxon>
        <taxon>Spiralia</taxon>
        <taxon>Lophotrochozoa</taxon>
        <taxon>Platyhelminthes</taxon>
        <taxon>Cestoda</taxon>
        <taxon>Eucestoda</taxon>
        <taxon>Cyclophyllidea</taxon>
        <taxon>Mesocestoididae</taxon>
        <taxon>Mesocestoides</taxon>
    </lineage>
</organism>
<sequence>MTEYKASDLVEMARSRMDELNSRTLLLGHLPRNTTLKKLITVFKDSINARFPRKKFKGNRKYAFLEFASSEAASEALKKAANLSFDGKTPMFVLLSQKTGVTFPHPNTYQLSDFKRCNLIVSCLPRQTVLEDLQSLFPNAKDIFLPHAGPEKTLGSARIDFVDEDDAIAAFTSKHGSMVHNSPIIVNFCVRRKSGKRKRAEHEQKLSSDDTQVQKIEIPANSTAESVQVGVISKQIRKARKRRLSANSGAKVSTPSKSPKTPTRGTGVKRRRSCLNKSTKPQSIKLK</sequence>
<feature type="region of interest" description="Disordered" evidence="4">
    <location>
        <begin position="238"/>
        <end position="287"/>
    </location>
</feature>
<dbReference type="GO" id="GO:0003723">
    <property type="term" value="F:RNA binding"/>
    <property type="evidence" value="ECO:0007669"/>
    <property type="project" value="UniProtKB-UniRule"/>
</dbReference>
<evidence type="ECO:0000259" key="5">
    <source>
        <dbReference type="PROSITE" id="PS50102"/>
    </source>
</evidence>
<feature type="domain" description="RRM" evidence="5">
    <location>
        <begin position="117"/>
        <end position="191"/>
    </location>
</feature>
<evidence type="ECO:0000256" key="1">
    <source>
        <dbReference type="ARBA" id="ARBA00022737"/>
    </source>
</evidence>
<feature type="compositionally biased region" description="Polar residues" evidence="4">
    <location>
        <begin position="245"/>
        <end position="264"/>
    </location>
</feature>
<dbReference type="Gene3D" id="3.30.70.330">
    <property type="match status" value="2"/>
</dbReference>
<name>A0A5K3FP81_MESCO</name>
<protein>
    <submittedName>
        <fullName evidence="6">RRM domain-containing protein</fullName>
    </submittedName>
</protein>
<dbReference type="AlphaFoldDB" id="A0A5K3FP81"/>
<dbReference type="InterPro" id="IPR012677">
    <property type="entry name" value="Nucleotide-bd_a/b_plait_sf"/>
</dbReference>
<proteinExistence type="predicted"/>
<feature type="compositionally biased region" description="Polar residues" evidence="4">
    <location>
        <begin position="275"/>
        <end position="287"/>
    </location>
</feature>
<reference evidence="6" key="1">
    <citation type="submission" date="2019-11" db="UniProtKB">
        <authorList>
            <consortium name="WormBaseParasite"/>
        </authorList>
    </citation>
    <scope>IDENTIFICATION</scope>
</reference>
<evidence type="ECO:0000256" key="4">
    <source>
        <dbReference type="SAM" id="MobiDB-lite"/>
    </source>
</evidence>
<dbReference type="WBParaSite" id="MCU_008878-RB">
    <property type="protein sequence ID" value="MCU_008878-RB"/>
    <property type="gene ID" value="MCU_008878"/>
</dbReference>
<dbReference type="PROSITE" id="PS50102">
    <property type="entry name" value="RRM"/>
    <property type="match status" value="2"/>
</dbReference>
<dbReference type="InterPro" id="IPR035979">
    <property type="entry name" value="RBD_domain_sf"/>
</dbReference>
<dbReference type="InterPro" id="IPR000504">
    <property type="entry name" value="RRM_dom"/>
</dbReference>
<dbReference type="SMART" id="SM00360">
    <property type="entry name" value="RRM"/>
    <property type="match status" value="2"/>
</dbReference>